<evidence type="ECO:0000259" key="2">
    <source>
        <dbReference type="Pfam" id="PF21231"/>
    </source>
</evidence>
<sequence length="571" mass="64016">MRTAFLCLFAGCFATVLKGQTLYVSPDGGSETFSQLEPGSLKQLPQKIRHIRQQKQQPIVIYLKGGIYPMDQPLQLHWETDPRDSSIVLLASAPKERAVLSGGIVISNWTAASKGIYTARVPAGLSFRQLYVDGQLAVRARYPNRINDTDLGPYFRVARFDVPGQQVITAGKEIPVLTSYQGVEMVMNQHWYQSRVRIAGVERRKDSAVLRFREPEAPIFWGMTSFNMHLPDKPYYLENHLNFVDTANEWFLDEPTATLYYKPGPGRDIGQLSIVVPVLETLLQVGGSGARPLRNLTIQNIDFMYSSWLMPSRGGSIATQAAQQRQREDSSGTGLVQVQFASNLRIIGCRFAGAGAHGLVFSKGVQNSIVSGNHFEQISANGMVIDTDKKPFQPDSIHCTRNKISDNLIEAVGLHYTNGMGILASNVSRHTIEYNEIRNSRYMGMQIGNHYGDNLSRLRDNIIRHNNIHQVMLLHDDGGAIYTLSNQPGTKILRNWIHDYGKSIWADSYPVNGIFLDNNSSYIQVQDNVFSKLKMVDQLKENTGTTVHDNIFINNTSQDPEVKEQAGIRKR</sequence>
<dbReference type="InterPro" id="IPR011050">
    <property type="entry name" value="Pectin_lyase_fold/virulence"/>
</dbReference>
<name>A0AAJ5WQQ2_9BACT</name>
<protein>
    <submittedName>
        <fullName evidence="3">Right-handed parallel beta-helix repeat-containing protein</fullName>
    </submittedName>
</protein>
<dbReference type="InterPro" id="IPR006626">
    <property type="entry name" value="PbH1"/>
</dbReference>
<dbReference type="InterPro" id="IPR012334">
    <property type="entry name" value="Pectin_lyas_fold"/>
</dbReference>
<evidence type="ECO:0000259" key="1">
    <source>
        <dbReference type="Pfam" id="PF13229"/>
    </source>
</evidence>
<reference evidence="3" key="1">
    <citation type="submission" date="2023-03" db="EMBL/GenBank/DDBJ databases">
        <title>Andean soil-derived lignocellulolytic bacterial consortium as a source of novel taxa and putative plastic-active enzymes.</title>
        <authorList>
            <person name="Diaz-Garcia L."/>
            <person name="Chuvochina M."/>
            <person name="Feuerriegel G."/>
            <person name="Bunk B."/>
            <person name="Sproer C."/>
            <person name="Streit W.R."/>
            <person name="Rodriguez L.M."/>
            <person name="Overmann J."/>
            <person name="Jimenez D.J."/>
        </authorList>
    </citation>
    <scope>NUCLEOTIDE SEQUENCE</scope>
    <source>
        <strain evidence="3">MAG 7</strain>
    </source>
</reference>
<dbReference type="SUPFAM" id="SSF51126">
    <property type="entry name" value="Pectin lyase-like"/>
    <property type="match status" value="1"/>
</dbReference>
<dbReference type="PANTHER" id="PTHR36453">
    <property type="entry name" value="SECRETED PROTEIN-RELATED"/>
    <property type="match status" value="1"/>
</dbReference>
<organism evidence="3 4">
    <name type="scientific">Candidatus Pseudobacter hemicellulosilyticus</name>
    <dbReference type="NCBI Taxonomy" id="3121375"/>
    <lineage>
        <taxon>Bacteria</taxon>
        <taxon>Pseudomonadati</taxon>
        <taxon>Bacteroidota</taxon>
        <taxon>Chitinophagia</taxon>
        <taxon>Chitinophagales</taxon>
        <taxon>Chitinophagaceae</taxon>
        <taxon>Pseudobacter</taxon>
    </lineage>
</organism>
<proteinExistence type="predicted"/>
<dbReference type="AlphaFoldDB" id="A0AAJ5WQQ2"/>
<dbReference type="PANTHER" id="PTHR36453:SF1">
    <property type="entry name" value="RIGHT HANDED BETA HELIX DOMAIN-CONTAINING PROTEIN"/>
    <property type="match status" value="1"/>
</dbReference>
<dbReference type="Pfam" id="PF21231">
    <property type="entry name" value="GH141_M"/>
    <property type="match status" value="1"/>
</dbReference>
<evidence type="ECO:0000313" key="4">
    <source>
        <dbReference type="Proteomes" id="UP001220610"/>
    </source>
</evidence>
<dbReference type="InterPro" id="IPR048482">
    <property type="entry name" value="GH141_ins"/>
</dbReference>
<dbReference type="SMART" id="SM00710">
    <property type="entry name" value="PbH1"/>
    <property type="match status" value="6"/>
</dbReference>
<accession>A0AAJ5WQQ2</accession>
<dbReference type="Pfam" id="PF13229">
    <property type="entry name" value="Beta_helix"/>
    <property type="match status" value="1"/>
</dbReference>
<dbReference type="EMBL" id="CP119311">
    <property type="protein sequence ID" value="WEK34334.1"/>
    <property type="molecule type" value="Genomic_DNA"/>
</dbReference>
<dbReference type="Gene3D" id="2.160.20.10">
    <property type="entry name" value="Single-stranded right-handed beta-helix, Pectin lyase-like"/>
    <property type="match status" value="2"/>
</dbReference>
<gene>
    <name evidence="3" type="ORF">P0Y53_17755</name>
</gene>
<dbReference type="Proteomes" id="UP001220610">
    <property type="component" value="Chromosome"/>
</dbReference>
<evidence type="ECO:0000313" key="3">
    <source>
        <dbReference type="EMBL" id="WEK34334.1"/>
    </source>
</evidence>
<dbReference type="InterPro" id="IPR039448">
    <property type="entry name" value="Beta_helix"/>
</dbReference>
<feature type="domain" description="Right handed beta helix" evidence="1">
    <location>
        <begin position="401"/>
        <end position="556"/>
    </location>
</feature>
<feature type="domain" description="GH141-like insertion" evidence="2">
    <location>
        <begin position="125"/>
        <end position="263"/>
    </location>
</feature>